<dbReference type="PANTHER" id="PTHR28106:SF1">
    <property type="entry name" value="MITOCHONDRIAL ATPASE COMPLEX SUBUNIT ATP10"/>
    <property type="match status" value="1"/>
</dbReference>
<dbReference type="PANTHER" id="PTHR28106">
    <property type="entry name" value="MITOCHONDRIAL ATPASE COMPLEX SUBUNIT ATP10"/>
    <property type="match status" value="1"/>
</dbReference>
<keyword evidence="3" id="KW-1185">Reference proteome</keyword>
<dbReference type="RefSeq" id="WP_263050866.1">
    <property type="nucleotide sequence ID" value="NZ_CP106735.1"/>
</dbReference>
<evidence type="ECO:0000256" key="1">
    <source>
        <dbReference type="SAM" id="SignalP"/>
    </source>
</evidence>
<proteinExistence type="predicted"/>
<reference evidence="2" key="1">
    <citation type="submission" date="2022-10" db="EMBL/GenBank/DDBJ databases">
        <title>Comparative genomics and taxonomic characterization of three novel marine species of genus Reichenbachiella exhibiting antioxidant and polysaccharide degradation activities.</title>
        <authorList>
            <person name="Muhammad N."/>
            <person name="Lee Y.-J."/>
            <person name="Ko J."/>
            <person name="Kim S.-G."/>
        </authorList>
    </citation>
    <scope>NUCLEOTIDE SEQUENCE</scope>
    <source>
        <strain evidence="2">Wsw4-B4</strain>
    </source>
</reference>
<gene>
    <name evidence="2" type="ORF">N7E81_17355</name>
</gene>
<feature type="chain" id="PRO_5045583223" evidence="1">
    <location>
        <begin position="19"/>
        <end position="183"/>
    </location>
</feature>
<name>A0ABY6D229_9BACT</name>
<evidence type="ECO:0000313" key="3">
    <source>
        <dbReference type="Proteomes" id="UP001062165"/>
    </source>
</evidence>
<protein>
    <submittedName>
        <fullName evidence="2">Mitochondrial ATPase complex subunit ATP10</fullName>
    </submittedName>
</protein>
<sequence length="183" mass="20970">MKYILSTLLAMSFTWASAQVGDVFPLMEGESLRYDTVNIPADLNGKYSLIALAFSKKSEEDLGSWFNPMYNQFLVEPDPNAFFSFEYDLNLYIIPMFTGAKRAAYKSTMRKVQETVAPELQPYVLFYKGTLKDYKEALNFDGKDLPYFYVLDPEGKIIYTTSGKYSRTKMQEIVDILEPAAKD</sequence>
<keyword evidence="1" id="KW-0732">Signal</keyword>
<dbReference type="Gene3D" id="3.40.30.10">
    <property type="entry name" value="Glutaredoxin"/>
    <property type="match status" value="1"/>
</dbReference>
<dbReference type="Pfam" id="PF05176">
    <property type="entry name" value="ATP-synt_10"/>
    <property type="match status" value="1"/>
</dbReference>
<organism evidence="2 3">
    <name type="scientific">Reichenbachiella carrageenanivorans</name>
    <dbReference type="NCBI Taxonomy" id="2979869"/>
    <lineage>
        <taxon>Bacteria</taxon>
        <taxon>Pseudomonadati</taxon>
        <taxon>Bacteroidota</taxon>
        <taxon>Cytophagia</taxon>
        <taxon>Cytophagales</taxon>
        <taxon>Reichenbachiellaceae</taxon>
        <taxon>Reichenbachiella</taxon>
    </lineage>
</organism>
<dbReference type="InterPro" id="IPR007849">
    <property type="entry name" value="ATP10"/>
</dbReference>
<accession>A0ABY6D229</accession>
<evidence type="ECO:0000313" key="2">
    <source>
        <dbReference type="EMBL" id="UXX79123.1"/>
    </source>
</evidence>
<dbReference type="Proteomes" id="UP001062165">
    <property type="component" value="Chromosome"/>
</dbReference>
<feature type="signal peptide" evidence="1">
    <location>
        <begin position="1"/>
        <end position="18"/>
    </location>
</feature>
<dbReference type="EMBL" id="CP106735">
    <property type="protein sequence ID" value="UXX79123.1"/>
    <property type="molecule type" value="Genomic_DNA"/>
</dbReference>